<dbReference type="EMBL" id="FR824097">
    <property type="protein sequence ID" value="CCA18512.1"/>
    <property type="molecule type" value="Genomic_DNA"/>
</dbReference>
<accession>F0WBI5</accession>
<organism evidence="1">
    <name type="scientific">Albugo laibachii Nc14</name>
    <dbReference type="NCBI Taxonomy" id="890382"/>
    <lineage>
        <taxon>Eukaryota</taxon>
        <taxon>Sar</taxon>
        <taxon>Stramenopiles</taxon>
        <taxon>Oomycota</taxon>
        <taxon>Peronosporomycetes</taxon>
        <taxon>Albuginales</taxon>
        <taxon>Albuginaceae</taxon>
        <taxon>Albugo</taxon>
    </lineage>
</organism>
<sequence>MARIVMCIVADVRNAFLKPLVGTLGQRETNFLHLLLIRKCKALDLHTSCILMAY</sequence>
<gene>
    <name evidence="1" type="primary">AlNc14C52G4031</name>
    <name evidence="1" type="ORF">ALNC14_046550</name>
</gene>
<dbReference type="AlphaFoldDB" id="F0WBI5"/>
<proteinExistence type="predicted"/>
<name>F0WBI5_9STRA</name>
<reference evidence="1" key="2">
    <citation type="submission" date="2011-02" db="EMBL/GenBank/DDBJ databases">
        <authorList>
            <person name="MacLean D."/>
        </authorList>
    </citation>
    <scope>NUCLEOTIDE SEQUENCE</scope>
</reference>
<evidence type="ECO:0000313" key="1">
    <source>
        <dbReference type="EMBL" id="CCA18512.1"/>
    </source>
</evidence>
<protein>
    <submittedName>
        <fullName evidence="1">AlNc14C52G4031 protein</fullName>
    </submittedName>
</protein>
<dbReference type="HOGENOM" id="CLU_3054329_0_0_1"/>
<reference evidence="1" key="1">
    <citation type="journal article" date="2011" name="PLoS Biol.">
        <title>Gene gain and loss during evolution of obligate parasitism in the white rust pathogen of Arabidopsis thaliana.</title>
        <authorList>
            <person name="Kemen E."/>
            <person name="Gardiner A."/>
            <person name="Schultz-Larsen T."/>
            <person name="Kemen A.C."/>
            <person name="Balmuth A.L."/>
            <person name="Robert-Seilaniantz A."/>
            <person name="Bailey K."/>
            <person name="Holub E."/>
            <person name="Studholme D.J."/>
            <person name="Maclean D."/>
            <person name="Jones J.D."/>
        </authorList>
    </citation>
    <scope>NUCLEOTIDE SEQUENCE</scope>
</reference>